<dbReference type="PROSITE" id="PS50181">
    <property type="entry name" value="FBOX"/>
    <property type="match status" value="1"/>
</dbReference>
<dbReference type="SMART" id="SM00256">
    <property type="entry name" value="FBOX"/>
    <property type="match status" value="1"/>
</dbReference>
<dbReference type="Gene3D" id="1.20.1280.50">
    <property type="match status" value="1"/>
</dbReference>
<dbReference type="Pfam" id="PF12937">
    <property type="entry name" value="F-box-like"/>
    <property type="match status" value="1"/>
</dbReference>
<gene>
    <name evidence="2" type="ORF">GYMLUDRAFT_1009574</name>
</gene>
<evidence type="ECO:0000313" key="2">
    <source>
        <dbReference type="EMBL" id="KIK57623.1"/>
    </source>
</evidence>
<protein>
    <recommendedName>
        <fullName evidence="1">F-box domain-containing protein</fullName>
    </recommendedName>
</protein>
<evidence type="ECO:0000259" key="1">
    <source>
        <dbReference type="PROSITE" id="PS50181"/>
    </source>
</evidence>
<accession>A0A0D0CQD1</accession>
<dbReference type="HOGENOM" id="CLU_027585_0_0_1"/>
<evidence type="ECO:0000313" key="3">
    <source>
        <dbReference type="Proteomes" id="UP000053593"/>
    </source>
</evidence>
<organism evidence="2 3">
    <name type="scientific">Collybiopsis luxurians FD-317 M1</name>
    <dbReference type="NCBI Taxonomy" id="944289"/>
    <lineage>
        <taxon>Eukaryota</taxon>
        <taxon>Fungi</taxon>
        <taxon>Dikarya</taxon>
        <taxon>Basidiomycota</taxon>
        <taxon>Agaricomycotina</taxon>
        <taxon>Agaricomycetes</taxon>
        <taxon>Agaricomycetidae</taxon>
        <taxon>Agaricales</taxon>
        <taxon>Marasmiineae</taxon>
        <taxon>Omphalotaceae</taxon>
        <taxon>Collybiopsis</taxon>
        <taxon>Collybiopsis luxurians</taxon>
    </lineage>
</organism>
<dbReference type="SUPFAM" id="SSF81383">
    <property type="entry name" value="F-box domain"/>
    <property type="match status" value="1"/>
</dbReference>
<proteinExistence type="predicted"/>
<keyword evidence="3" id="KW-1185">Reference proteome</keyword>
<dbReference type="InterPro" id="IPR036047">
    <property type="entry name" value="F-box-like_dom_sf"/>
</dbReference>
<feature type="domain" description="F-box" evidence="1">
    <location>
        <begin position="3"/>
        <end position="49"/>
    </location>
</feature>
<sequence length="588" mass="64807">MILAKLVDLPEEVIIYLLSFLPVNEILSLRQTCKFLNEITNLSIVWISAWDTQIHRKGYPFPSTTFGRNSVRTEGKKACDGDVRCRGCLDIEAISREELEQRTRHAFRLARKWLYRPSIPRNGPFDATHRLGAPFPLPPCRDIDWVVSPSTPITDVRFVRSVRHSISSVNGSKTESVLVLSVSKGIWSVITIWEVLVSLGVQDGIPPRPRKCAEWSPKGGLFTGLCLATENPSEADLAVSVMCEGRYEINLFSISDSGELLPLCTIPAVPIRTEVSALSEENAVRLRAMQPMKPMTLSGNVLAMSDDVACTVIYNWKTGEFAILEHEEDQVGVWKQDQIVQVVFAYRSILVVRARSVHLFPEPELCSISAPSQSSTAVGLPVYSPLAKHSFGWVDGVSVVPIYSAGCTRPTTLKILVRLQSDNPWMANEHSLDLYELHSDPDIGIEDDVARSPYLFPPICTAQVASTRGSLRCTDLVLGKCGTAIWVKPGERALNGLLPPEIYDDYTNNTRQGGFDGILSNISGDVEGKSSESLVAGIFPGPLNPQTTVRTRKIYANVLKNWTTLDYDEAVGSIVLGDASGSVRILQL</sequence>
<dbReference type="CDD" id="cd22098">
    <property type="entry name" value="F-box_FBXO24"/>
    <property type="match status" value="1"/>
</dbReference>
<dbReference type="EMBL" id="KN834789">
    <property type="protein sequence ID" value="KIK57623.1"/>
    <property type="molecule type" value="Genomic_DNA"/>
</dbReference>
<reference evidence="2 3" key="1">
    <citation type="submission" date="2014-04" db="EMBL/GenBank/DDBJ databases">
        <title>Evolutionary Origins and Diversification of the Mycorrhizal Mutualists.</title>
        <authorList>
            <consortium name="DOE Joint Genome Institute"/>
            <consortium name="Mycorrhizal Genomics Consortium"/>
            <person name="Kohler A."/>
            <person name="Kuo A."/>
            <person name="Nagy L.G."/>
            <person name="Floudas D."/>
            <person name="Copeland A."/>
            <person name="Barry K.W."/>
            <person name="Cichocki N."/>
            <person name="Veneault-Fourrey C."/>
            <person name="LaButti K."/>
            <person name="Lindquist E.A."/>
            <person name="Lipzen A."/>
            <person name="Lundell T."/>
            <person name="Morin E."/>
            <person name="Murat C."/>
            <person name="Riley R."/>
            <person name="Ohm R."/>
            <person name="Sun H."/>
            <person name="Tunlid A."/>
            <person name="Henrissat B."/>
            <person name="Grigoriev I.V."/>
            <person name="Hibbett D.S."/>
            <person name="Martin F."/>
        </authorList>
    </citation>
    <scope>NUCLEOTIDE SEQUENCE [LARGE SCALE GENOMIC DNA]</scope>
    <source>
        <strain evidence="2 3">FD-317 M1</strain>
    </source>
</reference>
<dbReference type="AlphaFoldDB" id="A0A0D0CQD1"/>
<dbReference type="OrthoDB" id="3034442at2759"/>
<dbReference type="Proteomes" id="UP000053593">
    <property type="component" value="Unassembled WGS sequence"/>
</dbReference>
<dbReference type="InterPro" id="IPR001810">
    <property type="entry name" value="F-box_dom"/>
</dbReference>
<name>A0A0D0CQD1_9AGAR</name>